<dbReference type="GeneID" id="104708107"/>
<keyword evidence="6 8" id="KW-0472">Membrane</keyword>
<feature type="domain" description="Protein kinase" evidence="10">
    <location>
        <begin position="775"/>
        <end position="1051"/>
    </location>
</feature>
<dbReference type="PROSITE" id="PS51450">
    <property type="entry name" value="LRR"/>
    <property type="match status" value="1"/>
</dbReference>
<keyword evidence="3 8" id="KW-0812">Transmembrane</keyword>
<evidence type="ECO:0000259" key="10">
    <source>
        <dbReference type="PROSITE" id="PS50011"/>
    </source>
</evidence>
<dbReference type="GO" id="GO:0016301">
    <property type="term" value="F:kinase activity"/>
    <property type="evidence" value="ECO:0007669"/>
    <property type="project" value="UniProtKB-KW"/>
</dbReference>
<evidence type="ECO:0000256" key="3">
    <source>
        <dbReference type="ARBA" id="ARBA00022692"/>
    </source>
</evidence>
<dbReference type="InterPro" id="IPR011009">
    <property type="entry name" value="Kinase-like_dom_sf"/>
</dbReference>
<feature type="region of interest" description="Disordered" evidence="7">
    <location>
        <begin position="697"/>
        <end position="740"/>
    </location>
</feature>
<dbReference type="SMART" id="SM00369">
    <property type="entry name" value="LRR_TYP"/>
    <property type="match status" value="7"/>
</dbReference>
<dbReference type="Pfam" id="PF13516">
    <property type="entry name" value="LRR_6"/>
    <property type="match status" value="1"/>
</dbReference>
<dbReference type="PANTHER" id="PTHR48003">
    <property type="entry name" value="OS07G0626500 PROTEIN"/>
    <property type="match status" value="1"/>
</dbReference>
<reference evidence="12" key="2">
    <citation type="submission" date="2025-08" db="UniProtKB">
        <authorList>
            <consortium name="RefSeq"/>
        </authorList>
    </citation>
    <scope>IDENTIFICATION</scope>
    <source>
        <tissue evidence="12">Leaf</tissue>
    </source>
</reference>
<evidence type="ECO:0000256" key="2">
    <source>
        <dbReference type="ARBA" id="ARBA00022614"/>
    </source>
</evidence>
<dbReference type="Pfam" id="PF00560">
    <property type="entry name" value="LRR_1"/>
    <property type="match status" value="7"/>
</dbReference>
<keyword evidence="5 8" id="KW-1133">Transmembrane helix</keyword>
<feature type="transmembrane region" description="Helical" evidence="8">
    <location>
        <begin position="607"/>
        <end position="627"/>
    </location>
</feature>
<dbReference type="Pfam" id="PF07714">
    <property type="entry name" value="PK_Tyr_Ser-Thr"/>
    <property type="match status" value="1"/>
</dbReference>
<accession>A0ABM0T9H8</accession>
<protein>
    <submittedName>
        <fullName evidence="12">Probable inactive receptor kinase At5g10020</fullName>
    </submittedName>
</protein>
<dbReference type="Gene3D" id="1.10.510.10">
    <property type="entry name" value="Transferase(Phosphotransferase) domain 1"/>
    <property type="match status" value="1"/>
</dbReference>
<name>A0ABM0T9H8_CAMSA</name>
<keyword evidence="12" id="KW-0808">Transferase</keyword>
<keyword evidence="12" id="KW-0675">Receptor</keyword>
<evidence type="ECO:0000313" key="11">
    <source>
        <dbReference type="Proteomes" id="UP000694864"/>
    </source>
</evidence>
<evidence type="ECO:0000256" key="6">
    <source>
        <dbReference type="ARBA" id="ARBA00023136"/>
    </source>
</evidence>
<reference evidence="11" key="1">
    <citation type="journal article" date="2014" name="Nat. Commun.">
        <title>The emerging biofuel crop Camelina sativa retains a highly undifferentiated hexaploid genome structure.</title>
        <authorList>
            <person name="Kagale S."/>
            <person name="Koh C."/>
            <person name="Nixon J."/>
            <person name="Bollina V."/>
            <person name="Clarke W.E."/>
            <person name="Tuteja R."/>
            <person name="Spillane C."/>
            <person name="Robinson S.J."/>
            <person name="Links M.G."/>
            <person name="Clarke C."/>
            <person name="Higgins E.E."/>
            <person name="Huebert T."/>
            <person name="Sharpe A.G."/>
            <person name="Parkin I.A."/>
        </authorList>
    </citation>
    <scope>NUCLEOTIDE SEQUENCE [LARGE SCALE GENOMIC DNA]</scope>
    <source>
        <strain evidence="11">cv. DH55</strain>
    </source>
</reference>
<dbReference type="RefSeq" id="XP_010422906.1">
    <property type="nucleotide sequence ID" value="XM_010424604.1"/>
</dbReference>
<evidence type="ECO:0000256" key="7">
    <source>
        <dbReference type="SAM" id="MobiDB-lite"/>
    </source>
</evidence>
<sequence length="1055" mass="115226">MSHFLIFCFFLSLLLLLLGANAVTDKELRSLLEFRKGIRDEASQQRISWSDTSSLSDPSACPNGWPGISCDPDTGSIIAINLDRRGLSGELKFSTLGGLTSLRNLSLSGNSFSGRVVPQLGGITSLQHLDLSDNGFYGPIPGRISDLWGLNHLNLSSNKFEGGFPSGFRKLQQLRSLDLHKNEIWGDVGEIFTELKNVEFVDLSSNRFSGGLSLPVENISSISNTLRYLNVSHNALNGKFFNAESIGAFKNLEVIDLENNQINGELPRFGSQPSLRVLKLARNQLFGLVPEELLQSSIPLQELDLSRNGFTGSISVINSTTLNLLNLSSNGLSGELPSSLKSCLAIDLSGNTFSGDVSVVQKWEATPDYLDLSSNNLSGSLPNFTSAFSRLSVLSLRNNSVAGILPSLWYDSGVSQFSVIDLSSNKFSGSIPQSFFTFASLRSLNLSMNNLEGTIPFRGSHASQLLVLSFYPQMELLDLSTNSLTGMLPGDIGTMEKLKVLNLANNKLSGELPSDLNKLTGLESLDLSNNTFKGQIPTKLPSGMVGFNVSYNDLSGIIPEELKNYPLSSFYPGNSKLNLPGGGSAADSTRDLSLTGKKQHSKRSIRIAIIVASVGAALMILFVLFAYHRTRLKDFHGKNRFTDQATTRDAKFGRSSRPSLFNFSSNAEHPSSSLSFSNDHLLTPNSRSLSGIPGFEAEISEQGVPPPTTTTNPNLLDDYPTASGRKSSSGGSPLSSSPRFSEQPVMLDVYSPDRLAGELFFLDISLKLTAEELSRAPAEVLGRSSHGTLYKATLDNGHMLTVKWLRVGLVRHKKDFAREAKKIGSLKHPNIVPLRAYYWGPREQERLLLSDYLRGESLAMHLYETTPRRYSPMSFSQRLKVAVEVAQCLLYLHDRAMPHGNLKPTNIILTSPDNTVRITDYCIHRLMTPPGVAEQILNMSALGYSAPELSSASKPIPTLKSDVYAFGVILMELLTRRSAGDIISGQTGAVDLTDWVRLCDQEGRRMDCIDRDIAGGEEFSKAMEDALAVAIRCILSVSERPNIRQVLDPLTSISA</sequence>
<keyword evidence="9" id="KW-0732">Signal</keyword>
<dbReference type="InterPro" id="IPR013210">
    <property type="entry name" value="LRR_N_plant-typ"/>
</dbReference>
<dbReference type="Pfam" id="PF13855">
    <property type="entry name" value="LRR_8"/>
    <property type="match status" value="2"/>
</dbReference>
<dbReference type="Proteomes" id="UP000694864">
    <property type="component" value="Chromosome 8"/>
</dbReference>
<dbReference type="SUPFAM" id="SSF52058">
    <property type="entry name" value="L domain-like"/>
    <property type="match status" value="1"/>
</dbReference>
<keyword evidence="4" id="KW-0677">Repeat</keyword>
<comment type="subcellular location">
    <subcellularLocation>
        <location evidence="1">Membrane</location>
    </subcellularLocation>
</comment>
<keyword evidence="2" id="KW-0433">Leucine-rich repeat</keyword>
<evidence type="ECO:0000256" key="5">
    <source>
        <dbReference type="ARBA" id="ARBA00022989"/>
    </source>
</evidence>
<dbReference type="InterPro" id="IPR032675">
    <property type="entry name" value="LRR_dom_sf"/>
</dbReference>
<keyword evidence="12" id="KW-0418">Kinase</keyword>
<dbReference type="InterPro" id="IPR003591">
    <property type="entry name" value="Leu-rich_rpt_typical-subtyp"/>
</dbReference>
<dbReference type="SUPFAM" id="SSF56112">
    <property type="entry name" value="Protein kinase-like (PK-like)"/>
    <property type="match status" value="1"/>
</dbReference>
<dbReference type="Gene3D" id="3.30.200.20">
    <property type="entry name" value="Phosphorylase Kinase, domain 1"/>
    <property type="match status" value="1"/>
</dbReference>
<organism evidence="11 12">
    <name type="scientific">Camelina sativa</name>
    <name type="common">False flax</name>
    <name type="synonym">Myagrum sativum</name>
    <dbReference type="NCBI Taxonomy" id="90675"/>
    <lineage>
        <taxon>Eukaryota</taxon>
        <taxon>Viridiplantae</taxon>
        <taxon>Streptophyta</taxon>
        <taxon>Embryophyta</taxon>
        <taxon>Tracheophyta</taxon>
        <taxon>Spermatophyta</taxon>
        <taxon>Magnoliopsida</taxon>
        <taxon>eudicotyledons</taxon>
        <taxon>Gunneridae</taxon>
        <taxon>Pentapetalae</taxon>
        <taxon>rosids</taxon>
        <taxon>malvids</taxon>
        <taxon>Brassicales</taxon>
        <taxon>Brassicaceae</taxon>
        <taxon>Camelineae</taxon>
        <taxon>Camelina</taxon>
    </lineage>
</organism>
<evidence type="ECO:0000256" key="4">
    <source>
        <dbReference type="ARBA" id="ARBA00022737"/>
    </source>
</evidence>
<feature type="chain" id="PRO_5046450318" evidence="9">
    <location>
        <begin position="23"/>
        <end position="1055"/>
    </location>
</feature>
<dbReference type="PROSITE" id="PS50011">
    <property type="entry name" value="PROTEIN_KINASE_DOM"/>
    <property type="match status" value="1"/>
</dbReference>
<evidence type="ECO:0000256" key="1">
    <source>
        <dbReference type="ARBA" id="ARBA00004370"/>
    </source>
</evidence>
<gene>
    <name evidence="12" type="primary">LOC104708107</name>
</gene>
<dbReference type="InterPro" id="IPR053059">
    <property type="entry name" value="Inactive_SerThr-Kinase_ABA"/>
</dbReference>
<dbReference type="InterPro" id="IPR000719">
    <property type="entry name" value="Prot_kinase_dom"/>
</dbReference>
<evidence type="ECO:0000313" key="12">
    <source>
        <dbReference type="RefSeq" id="XP_010422906.1"/>
    </source>
</evidence>
<dbReference type="Gene3D" id="3.80.10.10">
    <property type="entry name" value="Ribonuclease Inhibitor"/>
    <property type="match status" value="2"/>
</dbReference>
<dbReference type="InterPro" id="IPR001245">
    <property type="entry name" value="Ser-Thr/Tyr_kinase_cat_dom"/>
</dbReference>
<dbReference type="InterPro" id="IPR001611">
    <property type="entry name" value="Leu-rich_rpt"/>
</dbReference>
<keyword evidence="11" id="KW-1185">Reference proteome</keyword>
<feature type="signal peptide" evidence="9">
    <location>
        <begin position="1"/>
        <end position="22"/>
    </location>
</feature>
<proteinExistence type="predicted"/>
<dbReference type="PANTHER" id="PTHR48003:SF5">
    <property type="entry name" value="OS07G0626500 PROTEIN"/>
    <property type="match status" value="1"/>
</dbReference>
<feature type="compositionally biased region" description="Low complexity" evidence="7">
    <location>
        <begin position="723"/>
        <end position="740"/>
    </location>
</feature>
<evidence type="ECO:0000256" key="8">
    <source>
        <dbReference type="SAM" id="Phobius"/>
    </source>
</evidence>
<evidence type="ECO:0000256" key="9">
    <source>
        <dbReference type="SAM" id="SignalP"/>
    </source>
</evidence>
<dbReference type="Pfam" id="PF08263">
    <property type="entry name" value="LRRNT_2"/>
    <property type="match status" value="1"/>
</dbReference>